<keyword evidence="5" id="KW-0539">Nucleus</keyword>
<dbReference type="EMBL" id="SDMP01000020">
    <property type="protein sequence ID" value="RYQ86750.1"/>
    <property type="molecule type" value="Genomic_DNA"/>
</dbReference>
<dbReference type="GO" id="GO:0003677">
    <property type="term" value="F:DNA binding"/>
    <property type="evidence" value="ECO:0007669"/>
    <property type="project" value="UniProtKB-KW"/>
</dbReference>
<evidence type="ECO:0000256" key="1">
    <source>
        <dbReference type="ARBA" id="ARBA00004123"/>
    </source>
</evidence>
<feature type="region of interest" description="Disordered" evidence="6">
    <location>
        <begin position="129"/>
        <end position="190"/>
    </location>
</feature>
<dbReference type="InterPro" id="IPR044837">
    <property type="entry name" value="REM16-like"/>
</dbReference>
<evidence type="ECO:0000259" key="7">
    <source>
        <dbReference type="PROSITE" id="PS50863"/>
    </source>
</evidence>
<dbReference type="GO" id="GO:0005634">
    <property type="term" value="C:nucleus"/>
    <property type="evidence" value="ECO:0007669"/>
    <property type="project" value="UniProtKB-SubCell"/>
</dbReference>
<reference evidence="8 9" key="1">
    <citation type="submission" date="2019-01" db="EMBL/GenBank/DDBJ databases">
        <title>Sequencing of cultivated peanut Arachis hypogaea provides insights into genome evolution and oil improvement.</title>
        <authorList>
            <person name="Chen X."/>
        </authorList>
    </citation>
    <scope>NUCLEOTIDE SEQUENCE [LARGE SCALE GENOMIC DNA]</scope>
    <source>
        <strain evidence="9">cv. Fuhuasheng</strain>
        <tissue evidence="8">Leaves</tissue>
    </source>
</reference>
<dbReference type="SMART" id="SM01019">
    <property type="entry name" value="B3"/>
    <property type="match status" value="5"/>
</dbReference>
<dbReference type="Proteomes" id="UP000289738">
    <property type="component" value="Chromosome B10"/>
</dbReference>
<dbReference type="AlphaFoldDB" id="A0A444XAP4"/>
<gene>
    <name evidence="8" type="ORF">Ahy_B10g106386</name>
</gene>
<keyword evidence="2" id="KW-0805">Transcription regulation</keyword>
<organism evidence="8 9">
    <name type="scientific">Arachis hypogaea</name>
    <name type="common">Peanut</name>
    <dbReference type="NCBI Taxonomy" id="3818"/>
    <lineage>
        <taxon>Eukaryota</taxon>
        <taxon>Viridiplantae</taxon>
        <taxon>Streptophyta</taxon>
        <taxon>Embryophyta</taxon>
        <taxon>Tracheophyta</taxon>
        <taxon>Spermatophyta</taxon>
        <taxon>Magnoliopsida</taxon>
        <taxon>eudicotyledons</taxon>
        <taxon>Gunneridae</taxon>
        <taxon>Pentapetalae</taxon>
        <taxon>rosids</taxon>
        <taxon>fabids</taxon>
        <taxon>Fabales</taxon>
        <taxon>Fabaceae</taxon>
        <taxon>Papilionoideae</taxon>
        <taxon>50 kb inversion clade</taxon>
        <taxon>dalbergioids sensu lato</taxon>
        <taxon>Dalbergieae</taxon>
        <taxon>Pterocarpus clade</taxon>
        <taxon>Arachis</taxon>
    </lineage>
</organism>
<dbReference type="Gene3D" id="2.40.330.10">
    <property type="entry name" value="DNA-binding pseudobarrel domain"/>
    <property type="match status" value="5"/>
</dbReference>
<feature type="domain" description="TF-B3" evidence="7">
    <location>
        <begin position="559"/>
        <end position="650"/>
    </location>
</feature>
<dbReference type="PANTHER" id="PTHR31391">
    <property type="entry name" value="B3 DOMAIN-CONTAINING PROTEIN OS11G0197600-RELATED"/>
    <property type="match status" value="1"/>
</dbReference>
<comment type="caution">
    <text evidence="8">The sequence shown here is derived from an EMBL/GenBank/DDBJ whole genome shotgun (WGS) entry which is preliminary data.</text>
</comment>
<keyword evidence="3" id="KW-0238">DNA-binding</keyword>
<evidence type="ECO:0000256" key="6">
    <source>
        <dbReference type="SAM" id="MobiDB-lite"/>
    </source>
</evidence>
<accession>A0A444XAP4</accession>
<dbReference type="PANTHER" id="PTHR31391:SF64">
    <property type="entry name" value="B3 DOMAIN-CONTAINING PROTEIN OS06G0112300"/>
    <property type="match status" value="1"/>
</dbReference>
<feature type="domain" description="TF-B3" evidence="7">
    <location>
        <begin position="337"/>
        <end position="430"/>
    </location>
</feature>
<feature type="domain" description="TF-B3" evidence="7">
    <location>
        <begin position="7"/>
        <end position="100"/>
    </location>
</feature>
<name>A0A444XAP4_ARAHY</name>
<dbReference type="SUPFAM" id="SSF101936">
    <property type="entry name" value="DNA-binding pseudobarrel domain"/>
    <property type="match status" value="5"/>
</dbReference>
<dbReference type="InterPro" id="IPR015300">
    <property type="entry name" value="DNA-bd_pseudobarrel_sf"/>
</dbReference>
<feature type="compositionally biased region" description="Basic and acidic residues" evidence="6">
    <location>
        <begin position="168"/>
        <end position="179"/>
    </location>
</feature>
<dbReference type="PROSITE" id="PS50863">
    <property type="entry name" value="B3"/>
    <property type="match status" value="5"/>
</dbReference>
<dbReference type="STRING" id="3818.A0A444XAP4"/>
<feature type="compositionally biased region" description="Polar residues" evidence="6">
    <location>
        <begin position="180"/>
        <end position="190"/>
    </location>
</feature>
<evidence type="ECO:0000256" key="4">
    <source>
        <dbReference type="ARBA" id="ARBA00023163"/>
    </source>
</evidence>
<evidence type="ECO:0000256" key="3">
    <source>
        <dbReference type="ARBA" id="ARBA00023125"/>
    </source>
</evidence>
<dbReference type="InterPro" id="IPR003340">
    <property type="entry name" value="B3_DNA-bd"/>
</dbReference>
<evidence type="ECO:0000256" key="2">
    <source>
        <dbReference type="ARBA" id="ARBA00023015"/>
    </source>
</evidence>
<proteinExistence type="predicted"/>
<evidence type="ECO:0000313" key="9">
    <source>
        <dbReference type="Proteomes" id="UP000289738"/>
    </source>
</evidence>
<comment type="subcellular location">
    <subcellularLocation>
        <location evidence="1">Nucleus</location>
    </subcellularLocation>
</comment>
<dbReference type="Pfam" id="PF02362">
    <property type="entry name" value="B3"/>
    <property type="match status" value="5"/>
</dbReference>
<evidence type="ECO:0000313" key="8">
    <source>
        <dbReference type="EMBL" id="RYQ86750.1"/>
    </source>
</evidence>
<feature type="domain" description="TF-B3" evidence="7">
    <location>
        <begin position="208"/>
        <end position="304"/>
    </location>
</feature>
<keyword evidence="9" id="KW-1185">Reference proteome</keyword>
<keyword evidence="4" id="KW-0804">Transcription</keyword>
<evidence type="ECO:0000256" key="5">
    <source>
        <dbReference type="ARBA" id="ARBA00023242"/>
    </source>
</evidence>
<sequence>MTSKPVLFFKIIISQSLQQGILKLPKNFSRKYGASLPKPVFLKPPNGTEWKVDWTMHDADVVFENGWKEFVKYYSINHGYVLKFEYNGNSKLGVQICDKSGLEIEYPVNVNQQEKVNIIEISDEEVQAFDEMPQRQNNRRKSPKSQLNQRNGNQSQGTSFLKSTSTSIEKELDGDRKETQTTSKVKSPLAETSGTLKEAEKFTSKNPFFIINVTKKFLDQSRPNVPIDFVKKYLKQKQFAMVRFRDKLWPLKLLPYVTKKESIRLSTGWNLFAKASELQAGDVCIFELINMKNSEFDVHFFRLSILHYNIGEPEKLRKMTEEDQATPPPMNNSNAVLFFKIILSTALEDGKLKIPNSFTKKYGDGLSNPVFLKPPDGTEWKVEWTKQDDGIFLEHGWNEFAMYYSLDHGHLLFFEYKNTSQFEVQICEVSGLEIDYPFHVIQQENENIEQINHEADQVFDDMPQSQNNRMKSPMSYPQPSNTTREVRTSCSLQNLPLIHQINGNECQGTSFDESTFASIKKELDEDIGGSTPCPRVERLKQTLNKATTSKSRQNPSFMVIMKPSYAKSYSMNHQNIPSKFTAKYLKKQATAILEVHDGGRTWAVTYSFGKFSSGWKRFAKDNSLNVGDICVFELTNPKDLYFKVSITRIEEEELPLSQVEGDRVNCLEPAKVNYVESKSDIMIKVKKETQETSLATPPGFEPNEEALKEAKKFTSENPFFMVIIKPSFLRQRRPSIPAFFIRNHLKKTHIVTFKFGETRWRIKLLRYTRYRSPITLSNGWSLFCRGSRLKAGDVCIFELINKEDAVFDVHLFRCHS</sequence>
<dbReference type="CDD" id="cd10017">
    <property type="entry name" value="B3_DNA"/>
    <property type="match status" value="5"/>
</dbReference>
<feature type="compositionally biased region" description="Polar residues" evidence="6">
    <location>
        <begin position="144"/>
        <end position="167"/>
    </location>
</feature>
<feature type="domain" description="TF-B3" evidence="7">
    <location>
        <begin position="719"/>
        <end position="815"/>
    </location>
</feature>
<protein>
    <recommendedName>
        <fullName evidence="7">TF-B3 domain-containing protein</fullName>
    </recommendedName>
</protein>